<dbReference type="EMBL" id="JAIWYP010000004">
    <property type="protein sequence ID" value="KAH3836388.1"/>
    <property type="molecule type" value="Genomic_DNA"/>
</dbReference>
<sequence>MPKLVQAHLKSCEFHRNNPVQFYCKNHNDVICAECKELKHKICMGVVSLAFFQSTETRKDKFDHVTKKLEKYDS</sequence>
<protein>
    <recommendedName>
        <fullName evidence="2">B box-type domain-containing protein</fullName>
    </recommendedName>
</protein>
<evidence type="ECO:0000256" key="1">
    <source>
        <dbReference type="PROSITE-ProRule" id="PRU00024"/>
    </source>
</evidence>
<keyword evidence="1" id="KW-0479">Metal-binding</keyword>
<dbReference type="Pfam" id="PF00643">
    <property type="entry name" value="zf-B_box"/>
    <property type="match status" value="1"/>
</dbReference>
<gene>
    <name evidence="3" type="ORF">DPMN_109758</name>
</gene>
<keyword evidence="1" id="KW-0863">Zinc-finger</keyword>
<dbReference type="Proteomes" id="UP000828390">
    <property type="component" value="Unassembled WGS sequence"/>
</dbReference>
<dbReference type="InterPro" id="IPR000315">
    <property type="entry name" value="Znf_B-box"/>
</dbReference>
<feature type="domain" description="B box-type" evidence="2">
    <location>
        <begin position="7"/>
        <end position="41"/>
    </location>
</feature>
<dbReference type="PROSITE" id="PS50119">
    <property type="entry name" value="ZF_BBOX"/>
    <property type="match status" value="1"/>
</dbReference>
<evidence type="ECO:0000259" key="2">
    <source>
        <dbReference type="PROSITE" id="PS50119"/>
    </source>
</evidence>
<dbReference type="AlphaFoldDB" id="A0A9D4KB99"/>
<evidence type="ECO:0000313" key="4">
    <source>
        <dbReference type="Proteomes" id="UP000828390"/>
    </source>
</evidence>
<accession>A0A9D4KB99</accession>
<keyword evidence="1" id="KW-0862">Zinc</keyword>
<reference evidence="3" key="2">
    <citation type="submission" date="2020-11" db="EMBL/GenBank/DDBJ databases">
        <authorList>
            <person name="McCartney M.A."/>
            <person name="Auch B."/>
            <person name="Kono T."/>
            <person name="Mallez S."/>
            <person name="Becker A."/>
            <person name="Gohl D.M."/>
            <person name="Silverstein K.A.T."/>
            <person name="Koren S."/>
            <person name="Bechman K.B."/>
            <person name="Herman A."/>
            <person name="Abrahante J.E."/>
            <person name="Garbe J."/>
        </authorList>
    </citation>
    <scope>NUCLEOTIDE SEQUENCE</scope>
    <source>
        <strain evidence="3">Duluth1</strain>
        <tissue evidence="3">Whole animal</tissue>
    </source>
</reference>
<reference evidence="3" key="1">
    <citation type="journal article" date="2019" name="bioRxiv">
        <title>The Genome of the Zebra Mussel, Dreissena polymorpha: A Resource for Invasive Species Research.</title>
        <authorList>
            <person name="McCartney M.A."/>
            <person name="Auch B."/>
            <person name="Kono T."/>
            <person name="Mallez S."/>
            <person name="Zhang Y."/>
            <person name="Obille A."/>
            <person name="Becker A."/>
            <person name="Abrahante J.E."/>
            <person name="Garbe J."/>
            <person name="Badalamenti J.P."/>
            <person name="Herman A."/>
            <person name="Mangelson H."/>
            <person name="Liachko I."/>
            <person name="Sullivan S."/>
            <person name="Sone E.D."/>
            <person name="Koren S."/>
            <person name="Silverstein K.A.T."/>
            <person name="Beckman K.B."/>
            <person name="Gohl D.M."/>
        </authorList>
    </citation>
    <scope>NUCLEOTIDE SEQUENCE</scope>
    <source>
        <strain evidence="3">Duluth1</strain>
        <tissue evidence="3">Whole animal</tissue>
    </source>
</reference>
<keyword evidence="4" id="KW-1185">Reference proteome</keyword>
<organism evidence="3 4">
    <name type="scientific">Dreissena polymorpha</name>
    <name type="common">Zebra mussel</name>
    <name type="synonym">Mytilus polymorpha</name>
    <dbReference type="NCBI Taxonomy" id="45954"/>
    <lineage>
        <taxon>Eukaryota</taxon>
        <taxon>Metazoa</taxon>
        <taxon>Spiralia</taxon>
        <taxon>Lophotrochozoa</taxon>
        <taxon>Mollusca</taxon>
        <taxon>Bivalvia</taxon>
        <taxon>Autobranchia</taxon>
        <taxon>Heteroconchia</taxon>
        <taxon>Euheterodonta</taxon>
        <taxon>Imparidentia</taxon>
        <taxon>Neoheterodontei</taxon>
        <taxon>Myida</taxon>
        <taxon>Dreissenoidea</taxon>
        <taxon>Dreissenidae</taxon>
        <taxon>Dreissena</taxon>
    </lineage>
</organism>
<name>A0A9D4KB99_DREPO</name>
<dbReference type="GO" id="GO:0008270">
    <property type="term" value="F:zinc ion binding"/>
    <property type="evidence" value="ECO:0007669"/>
    <property type="project" value="UniProtKB-KW"/>
</dbReference>
<proteinExistence type="predicted"/>
<evidence type="ECO:0000313" key="3">
    <source>
        <dbReference type="EMBL" id="KAH3836388.1"/>
    </source>
</evidence>
<comment type="caution">
    <text evidence="3">The sequence shown here is derived from an EMBL/GenBank/DDBJ whole genome shotgun (WGS) entry which is preliminary data.</text>
</comment>
<dbReference type="Gene3D" id="3.30.160.60">
    <property type="entry name" value="Classic Zinc Finger"/>
    <property type="match status" value="1"/>
</dbReference>
<dbReference type="SUPFAM" id="SSF57845">
    <property type="entry name" value="B-box zinc-binding domain"/>
    <property type="match status" value="1"/>
</dbReference>